<keyword evidence="2 3" id="KW-0663">Pyridoxal phosphate</keyword>
<dbReference type="KEGG" id="clus:A9F13_20g00165"/>
<dbReference type="AlphaFoldDB" id="A0AA91PWG6"/>
<evidence type="ECO:0000256" key="3">
    <source>
        <dbReference type="RuleBase" id="RU003560"/>
    </source>
</evidence>
<comment type="caution">
    <text evidence="4">The sequence shown here is derived from an EMBL/GenBank/DDBJ whole genome shotgun (WGS) entry which is preliminary data.</text>
</comment>
<gene>
    <name evidence="4" type="ORF">A9F13_20g00165</name>
</gene>
<evidence type="ECO:0000256" key="1">
    <source>
        <dbReference type="ARBA" id="ARBA00008954"/>
    </source>
</evidence>
<evidence type="ECO:0000313" key="4">
    <source>
        <dbReference type="EMBL" id="OVF06525.1"/>
    </source>
</evidence>
<evidence type="ECO:0000313" key="5">
    <source>
        <dbReference type="Proteomes" id="UP000195602"/>
    </source>
</evidence>
<dbReference type="Gene3D" id="3.90.1150.10">
    <property type="entry name" value="Aspartate Aminotransferase, domain 1"/>
    <property type="match status" value="1"/>
</dbReference>
<dbReference type="GO" id="GO:0030170">
    <property type="term" value="F:pyridoxal phosphate binding"/>
    <property type="evidence" value="ECO:0007669"/>
    <property type="project" value="InterPro"/>
</dbReference>
<evidence type="ECO:0000256" key="2">
    <source>
        <dbReference type="ARBA" id="ARBA00022898"/>
    </source>
</evidence>
<sequence length="465" mass="50463">MTVKVAQESQIFQSQVAKLVPNVISGDGVRITIEDPYTGKVYECIDAVTGAAVGALGWHDKDVPGFYKEALDNSTYSFTACVGNKNAEALANFLIENSPKGAFNAALFVGSGSEANDNAMKIIRQYYLEKGKPKKTKFIGRECSYHGFTIGSMSLSSGFRSDIFKEISLPAEQCPTIDVCYPYRKQGNLTTEEYVEKLLANAEDVILKADPETVASLTVETLPGSTLGTVPPPPGYLSGLRKLCTKYDIVFHLDEVMCGTGRCSENLHCWENFLEPGEGPDIQTIGKTLGSGYVTIAGVLVSPKIRDTVVAGTGVVIGGHTYSDHALNCYVALKIQEKIKELNLTSNIFRMGNLMGKLLKKELSDFAIVGDVRGIGGFWSVEIVQNKETKESFPKELDVAHMSSDIALEKGLSIMALQGANNNAGDHMIFAPAFIVTEKDVEEMVSKAKDVFAQLEKELAHKGLI</sequence>
<dbReference type="InterPro" id="IPR015424">
    <property type="entry name" value="PyrdxlP-dep_Trfase"/>
</dbReference>
<dbReference type="Gene3D" id="3.40.640.10">
    <property type="entry name" value="Type I PLP-dependent aspartate aminotransferase-like (Major domain)"/>
    <property type="match status" value="1"/>
</dbReference>
<reference evidence="4 5" key="1">
    <citation type="submission" date="2017-04" db="EMBL/GenBank/DDBJ databases">
        <title>Draft genome of the yeast Clavispora lusitaniae type strain CBS 6936.</title>
        <authorList>
            <person name="Durrens P."/>
            <person name="Klopp C."/>
            <person name="Biteau N."/>
            <person name="Fitton-Ouhabi V."/>
            <person name="Dementhon K."/>
            <person name="Accoceberry I."/>
            <person name="Sherman D.J."/>
            <person name="Noel T."/>
        </authorList>
    </citation>
    <scope>NUCLEOTIDE SEQUENCE [LARGE SCALE GENOMIC DNA]</scope>
    <source>
        <strain evidence="4 5">CBS 6936</strain>
    </source>
</reference>
<keyword evidence="4" id="KW-0032">Aminotransferase</keyword>
<dbReference type="SUPFAM" id="SSF53383">
    <property type="entry name" value="PLP-dependent transferases"/>
    <property type="match status" value="1"/>
</dbReference>
<dbReference type="InterPro" id="IPR005814">
    <property type="entry name" value="Aminotrans_3"/>
</dbReference>
<protein>
    <submittedName>
        <fullName evidence="4">Ornithine aminotransferase</fullName>
    </submittedName>
</protein>
<comment type="similarity">
    <text evidence="1 3">Belongs to the class-III pyridoxal-phosphate-dependent aminotransferase family.</text>
</comment>
<dbReference type="PANTHER" id="PTHR43094">
    <property type="entry name" value="AMINOTRANSFERASE"/>
    <property type="match status" value="1"/>
</dbReference>
<proteinExistence type="inferred from homology"/>
<dbReference type="PANTHER" id="PTHR43094:SF1">
    <property type="entry name" value="AMINOTRANSFERASE CLASS-III"/>
    <property type="match status" value="1"/>
</dbReference>
<dbReference type="GO" id="GO:0005829">
    <property type="term" value="C:cytosol"/>
    <property type="evidence" value="ECO:0007669"/>
    <property type="project" value="TreeGrafter"/>
</dbReference>
<organism evidence="4 5">
    <name type="scientific">Clavispora lusitaniae</name>
    <name type="common">Candida lusitaniae</name>
    <dbReference type="NCBI Taxonomy" id="36911"/>
    <lineage>
        <taxon>Eukaryota</taxon>
        <taxon>Fungi</taxon>
        <taxon>Dikarya</taxon>
        <taxon>Ascomycota</taxon>
        <taxon>Saccharomycotina</taxon>
        <taxon>Pichiomycetes</taxon>
        <taxon>Metschnikowiaceae</taxon>
        <taxon>Clavispora</taxon>
    </lineage>
</organism>
<dbReference type="Pfam" id="PF00202">
    <property type="entry name" value="Aminotran_3"/>
    <property type="match status" value="1"/>
</dbReference>
<accession>A0AA91PWG6</accession>
<keyword evidence="4" id="KW-0808">Transferase</keyword>
<dbReference type="InterPro" id="IPR015421">
    <property type="entry name" value="PyrdxlP-dep_Trfase_major"/>
</dbReference>
<dbReference type="EMBL" id="LYUB02000020">
    <property type="protein sequence ID" value="OVF06525.1"/>
    <property type="molecule type" value="Genomic_DNA"/>
</dbReference>
<dbReference type="Proteomes" id="UP000195602">
    <property type="component" value="Unassembled WGS sequence"/>
</dbReference>
<name>A0AA91PWG6_CLALS</name>
<dbReference type="GO" id="GO:0008483">
    <property type="term" value="F:transaminase activity"/>
    <property type="evidence" value="ECO:0007669"/>
    <property type="project" value="UniProtKB-KW"/>
</dbReference>
<dbReference type="OMA" id="GYFHFSS"/>
<dbReference type="InterPro" id="IPR015422">
    <property type="entry name" value="PyrdxlP-dep_Trfase_small"/>
</dbReference>